<dbReference type="EMBL" id="JACHBI010000006">
    <property type="protein sequence ID" value="MBB5574946.1"/>
    <property type="molecule type" value="Genomic_DNA"/>
</dbReference>
<evidence type="ECO:0000313" key="1">
    <source>
        <dbReference type="EMBL" id="MBB5574946.1"/>
    </source>
</evidence>
<dbReference type="AlphaFoldDB" id="A0A7W8XSY4"/>
<organism evidence="1 2">
    <name type="scientific">Rhizobium paranaense</name>
    <dbReference type="NCBI Taxonomy" id="1650438"/>
    <lineage>
        <taxon>Bacteria</taxon>
        <taxon>Pseudomonadati</taxon>
        <taxon>Pseudomonadota</taxon>
        <taxon>Alphaproteobacteria</taxon>
        <taxon>Hyphomicrobiales</taxon>
        <taxon>Rhizobiaceae</taxon>
        <taxon>Rhizobium/Agrobacterium group</taxon>
        <taxon>Rhizobium</taxon>
    </lineage>
</organism>
<evidence type="ECO:0000313" key="2">
    <source>
        <dbReference type="Proteomes" id="UP000549882"/>
    </source>
</evidence>
<proteinExistence type="predicted"/>
<dbReference type="RefSeq" id="WP_183938586.1">
    <property type="nucleotide sequence ID" value="NZ_JACHBI010000006.1"/>
</dbReference>
<sequence>MGLGKLIEEVAGAVAAEDALNAIDPNAGFLAKTAAAIAGFEGVNKLSDLINEKERAQPADDGGDQNG</sequence>
<protein>
    <submittedName>
        <fullName evidence="1">Uncharacterized protein</fullName>
    </submittedName>
</protein>
<dbReference type="Proteomes" id="UP000549882">
    <property type="component" value="Unassembled WGS sequence"/>
</dbReference>
<keyword evidence="2" id="KW-1185">Reference proteome</keyword>
<name>A0A7W8XSY4_9HYPH</name>
<comment type="caution">
    <text evidence="1">The sequence shown here is derived from an EMBL/GenBank/DDBJ whole genome shotgun (WGS) entry which is preliminary data.</text>
</comment>
<reference evidence="1 2" key="1">
    <citation type="submission" date="2020-08" db="EMBL/GenBank/DDBJ databases">
        <title>Genomic Encyclopedia of Type Strains, Phase IV (KMG-V): Genome sequencing to study the core and pangenomes of soil and plant-associated prokaryotes.</title>
        <authorList>
            <person name="Whitman W."/>
        </authorList>
    </citation>
    <scope>NUCLEOTIDE SEQUENCE [LARGE SCALE GENOMIC DNA]</scope>
    <source>
        <strain evidence="1 2">SEMIA 4064</strain>
    </source>
</reference>
<gene>
    <name evidence="1" type="ORF">GGD50_003575</name>
</gene>
<accession>A0A7W8XSY4</accession>